<evidence type="ECO:0000256" key="2">
    <source>
        <dbReference type="SAM" id="Phobius"/>
    </source>
</evidence>
<keyword evidence="2" id="KW-1133">Transmembrane helix</keyword>
<dbReference type="EMBL" id="LJCO01000005">
    <property type="protein sequence ID" value="KPV45783.1"/>
    <property type="molecule type" value="Genomic_DNA"/>
</dbReference>
<keyword evidence="4" id="KW-1185">Reference proteome</keyword>
<keyword evidence="2" id="KW-0812">Transmembrane</keyword>
<dbReference type="AlphaFoldDB" id="A0A0P9EQB7"/>
<feature type="region of interest" description="Disordered" evidence="1">
    <location>
        <begin position="46"/>
        <end position="66"/>
    </location>
</feature>
<protein>
    <submittedName>
        <fullName evidence="3">Uncharacterized protein</fullName>
    </submittedName>
</protein>
<gene>
    <name evidence="3" type="ORF">AN477_00160</name>
</gene>
<evidence type="ECO:0000256" key="1">
    <source>
        <dbReference type="SAM" id="MobiDB-lite"/>
    </source>
</evidence>
<dbReference type="Proteomes" id="UP000050482">
    <property type="component" value="Unassembled WGS sequence"/>
</dbReference>
<evidence type="ECO:0000313" key="3">
    <source>
        <dbReference type="EMBL" id="KPV45783.1"/>
    </source>
</evidence>
<organism evidence="3 4">
    <name type="scientific">Alicyclobacillus ferrooxydans</name>
    <dbReference type="NCBI Taxonomy" id="471514"/>
    <lineage>
        <taxon>Bacteria</taxon>
        <taxon>Bacillati</taxon>
        <taxon>Bacillota</taxon>
        <taxon>Bacilli</taxon>
        <taxon>Bacillales</taxon>
        <taxon>Alicyclobacillaceae</taxon>
        <taxon>Alicyclobacillus</taxon>
    </lineage>
</organism>
<reference evidence="3 4" key="1">
    <citation type="submission" date="2015-09" db="EMBL/GenBank/DDBJ databases">
        <title>Draft genome sequence of Alicyclobacillus ferrooxydans DSM 22381.</title>
        <authorList>
            <person name="Hemp J."/>
        </authorList>
    </citation>
    <scope>NUCLEOTIDE SEQUENCE [LARGE SCALE GENOMIC DNA]</scope>
    <source>
        <strain evidence="3 4">TC-34</strain>
    </source>
</reference>
<comment type="caution">
    <text evidence="3">The sequence shown here is derived from an EMBL/GenBank/DDBJ whole genome shotgun (WGS) entry which is preliminary data.</text>
</comment>
<dbReference type="STRING" id="471514.AN477_00160"/>
<feature type="transmembrane region" description="Helical" evidence="2">
    <location>
        <begin position="87"/>
        <end position="106"/>
    </location>
</feature>
<keyword evidence="2" id="KW-0472">Membrane</keyword>
<accession>A0A0P9EQB7</accession>
<name>A0A0P9EQB7_9BACL</name>
<evidence type="ECO:0000313" key="4">
    <source>
        <dbReference type="Proteomes" id="UP000050482"/>
    </source>
</evidence>
<proteinExistence type="predicted"/>
<dbReference type="PATRIC" id="fig|471514.4.peg.4453"/>
<sequence length="167" mass="18760">MAVDSHKTITPFGLYSVMELNAEASARYRKGTEKMKHEYRLVKVAKSDGPNAQTDPNRLGGGHLPGERQDREVWIEQPTRQSHPGRWIAGIAAVLLIVVMAVWMTHVSGAIHQLNQTTAANSHMLQQQSTQLSGIRASLNFISQQITHLQNQIQYDFSLAMSYFTHH</sequence>